<dbReference type="PANTHER" id="PTHR42659">
    <property type="entry name" value="XANTHINE DEHYDROGENASE SUBUNIT C-RELATED"/>
    <property type="match status" value="1"/>
</dbReference>
<proteinExistence type="predicted"/>
<dbReference type="InterPro" id="IPR005107">
    <property type="entry name" value="CO_DH_flav_C"/>
</dbReference>
<dbReference type="AlphaFoldDB" id="A0A1S7S2F2"/>
<dbReference type="Pfam" id="PF00941">
    <property type="entry name" value="FAD_binding_5"/>
    <property type="match status" value="1"/>
</dbReference>
<dbReference type="InterPro" id="IPR016167">
    <property type="entry name" value="FAD-bd_PCMH_sub1"/>
</dbReference>
<keyword evidence="2" id="KW-0274">FAD</keyword>
<evidence type="ECO:0000313" key="5">
    <source>
        <dbReference type="EMBL" id="CUX61625.1"/>
    </source>
</evidence>
<dbReference type="InterPro" id="IPR036683">
    <property type="entry name" value="CO_DH_flav_C_dom_sf"/>
</dbReference>
<dbReference type="PANTHER" id="PTHR42659:SF2">
    <property type="entry name" value="XANTHINE DEHYDROGENASE SUBUNIT C-RELATED"/>
    <property type="match status" value="1"/>
</dbReference>
<reference evidence="5 6" key="1">
    <citation type="submission" date="2016-01" db="EMBL/GenBank/DDBJ databases">
        <authorList>
            <person name="Oliw E.H."/>
        </authorList>
    </citation>
    <scope>NUCLEOTIDE SEQUENCE [LARGE SCALE GENOMIC DNA]</scope>
    <source>
        <strain evidence="5 6">Zutra 3-1</strain>
    </source>
</reference>
<sequence length="289" mass="30841">MSGFEFVSPETLSEAIALLAGDDPTVRPFSGGTALMLMMKSGVFQPRVLVNLRGLHAELGRIEERGGSGLRIGALTTLAALESSPEICHRAPVISRAMTRLANVRVRNVARVGGAIAHGDPHMDLPPVLTALGATVNVVGQSGDRRVALEEFFVGYYETVLEPGELITSVDLPDQAGWSSIYLKTTTRSADDWPALGVAVSLRATDGVVEDCRLVVSAATEKATRLADAEGEIRGRTFDDRIFRLAADAAASEAETISDSRGSAGYKSQLLRVQLRRALEQATAQDQPQ</sequence>
<evidence type="ECO:0000256" key="1">
    <source>
        <dbReference type="ARBA" id="ARBA00022630"/>
    </source>
</evidence>
<dbReference type="InterPro" id="IPR016169">
    <property type="entry name" value="FAD-bd_PCMH_sub2"/>
</dbReference>
<dbReference type="SUPFAM" id="SSF55447">
    <property type="entry name" value="CO dehydrogenase flavoprotein C-terminal domain-like"/>
    <property type="match status" value="1"/>
</dbReference>
<evidence type="ECO:0000256" key="2">
    <source>
        <dbReference type="ARBA" id="ARBA00022827"/>
    </source>
</evidence>
<dbReference type="SUPFAM" id="SSF56176">
    <property type="entry name" value="FAD-binding/transporter-associated domain-like"/>
    <property type="match status" value="1"/>
</dbReference>
<evidence type="ECO:0000259" key="4">
    <source>
        <dbReference type="PROSITE" id="PS51387"/>
    </source>
</evidence>
<evidence type="ECO:0000313" key="6">
    <source>
        <dbReference type="Proteomes" id="UP000191987"/>
    </source>
</evidence>
<gene>
    <name evidence="5" type="ORF">AGR7C_pAt0091</name>
</gene>
<dbReference type="InterPro" id="IPR051312">
    <property type="entry name" value="Diverse_Substr_Oxidored"/>
</dbReference>
<dbReference type="InterPro" id="IPR016166">
    <property type="entry name" value="FAD-bd_PCMH"/>
</dbReference>
<keyword evidence="3" id="KW-0560">Oxidoreductase</keyword>
<accession>A0A1S7S2F2</accession>
<dbReference type="PROSITE" id="PS51387">
    <property type="entry name" value="FAD_PCMH"/>
    <property type="match status" value="1"/>
</dbReference>
<name>A0A1S7S2F2_9HYPH</name>
<dbReference type="Gene3D" id="3.30.43.10">
    <property type="entry name" value="Uridine Diphospho-n-acetylenolpyruvylglucosamine Reductase, domain 2"/>
    <property type="match status" value="1"/>
</dbReference>
<dbReference type="SMART" id="SM01092">
    <property type="entry name" value="CO_deh_flav_C"/>
    <property type="match status" value="1"/>
</dbReference>
<dbReference type="Gene3D" id="3.30.465.10">
    <property type="match status" value="1"/>
</dbReference>
<dbReference type="InterPro" id="IPR002346">
    <property type="entry name" value="Mopterin_DH_FAD-bd"/>
</dbReference>
<protein>
    <submittedName>
        <fullName evidence="5">Molybdopterin dehydrogenase FAD-binding</fullName>
    </submittedName>
</protein>
<dbReference type="Pfam" id="PF03450">
    <property type="entry name" value="CO_deh_flav_C"/>
    <property type="match status" value="1"/>
</dbReference>
<dbReference type="GO" id="GO:0071949">
    <property type="term" value="F:FAD binding"/>
    <property type="evidence" value="ECO:0007669"/>
    <property type="project" value="InterPro"/>
</dbReference>
<keyword evidence="1" id="KW-0285">Flavoprotein</keyword>
<dbReference type="GO" id="GO:0016491">
    <property type="term" value="F:oxidoreductase activity"/>
    <property type="evidence" value="ECO:0007669"/>
    <property type="project" value="UniProtKB-KW"/>
</dbReference>
<dbReference type="EMBL" id="FBWG01000049">
    <property type="protein sequence ID" value="CUX61625.1"/>
    <property type="molecule type" value="Genomic_DNA"/>
</dbReference>
<organism evidence="5 6">
    <name type="scientific">Agrobacterium deltaense Zutra 3/1</name>
    <dbReference type="NCBI Taxonomy" id="1183427"/>
    <lineage>
        <taxon>Bacteria</taxon>
        <taxon>Pseudomonadati</taxon>
        <taxon>Pseudomonadota</taxon>
        <taxon>Alphaproteobacteria</taxon>
        <taxon>Hyphomicrobiales</taxon>
        <taxon>Rhizobiaceae</taxon>
        <taxon>Rhizobium/Agrobacterium group</taxon>
        <taxon>Agrobacterium</taxon>
    </lineage>
</organism>
<dbReference type="Proteomes" id="UP000191987">
    <property type="component" value="Unassembled WGS sequence"/>
</dbReference>
<dbReference type="InterPro" id="IPR036318">
    <property type="entry name" value="FAD-bd_PCMH-like_sf"/>
</dbReference>
<feature type="domain" description="FAD-binding PCMH-type" evidence="4">
    <location>
        <begin position="1"/>
        <end position="177"/>
    </location>
</feature>
<dbReference type="RefSeq" id="WP_080821176.1">
    <property type="nucleotide sequence ID" value="NZ_LT009750.1"/>
</dbReference>
<dbReference type="Gene3D" id="3.30.390.50">
    <property type="entry name" value="CO dehydrogenase flavoprotein, C-terminal domain"/>
    <property type="match status" value="1"/>
</dbReference>
<evidence type="ECO:0000256" key="3">
    <source>
        <dbReference type="ARBA" id="ARBA00023002"/>
    </source>
</evidence>